<protein>
    <submittedName>
        <fullName evidence="1">Uncharacterized protein</fullName>
    </submittedName>
</protein>
<dbReference type="EMBL" id="LBSJ01000027">
    <property type="protein sequence ID" value="KKQ14896.1"/>
    <property type="molecule type" value="Genomic_DNA"/>
</dbReference>
<evidence type="ECO:0000313" key="1">
    <source>
        <dbReference type="EMBL" id="KKQ14896.1"/>
    </source>
</evidence>
<dbReference type="Proteomes" id="UP000034448">
    <property type="component" value="Unassembled WGS sequence"/>
</dbReference>
<accession>A0A0G0IFR0</accession>
<reference evidence="1 2" key="1">
    <citation type="journal article" date="2015" name="Nature">
        <title>rRNA introns, odd ribosomes, and small enigmatic genomes across a large radiation of phyla.</title>
        <authorList>
            <person name="Brown C.T."/>
            <person name="Hug L.A."/>
            <person name="Thomas B.C."/>
            <person name="Sharon I."/>
            <person name="Castelle C.J."/>
            <person name="Singh A."/>
            <person name="Wilkins M.J."/>
            <person name="Williams K.H."/>
            <person name="Banfield J.F."/>
        </authorList>
    </citation>
    <scope>NUCLEOTIDE SEQUENCE [LARGE SCALE GENOMIC DNA]</scope>
</reference>
<comment type="caution">
    <text evidence="1">The sequence shown here is derived from an EMBL/GenBank/DDBJ whole genome shotgun (WGS) entry which is preliminary data.</text>
</comment>
<organism evidence="1 2">
    <name type="scientific">Candidatus Daviesbacteria bacterium GW2011_GWA1_36_8</name>
    <dbReference type="NCBI Taxonomy" id="1618417"/>
    <lineage>
        <taxon>Bacteria</taxon>
        <taxon>Candidatus Daviesiibacteriota</taxon>
    </lineage>
</organism>
<evidence type="ECO:0000313" key="2">
    <source>
        <dbReference type="Proteomes" id="UP000034448"/>
    </source>
</evidence>
<proteinExistence type="predicted"/>
<sequence>MTESIPEVKKIIRRNSALWFEPIMRVEGLPLIEHLQDRNPQHFNKLTYLSASSYGRAQRLKEQITIEIDILGLTGLAKSLLREELCNFFEPIGPTFTHDYEVSIALATLQGKVKNPSGQRTEEEFQRSNEEDNRLISLFLDHIEVNKFFVREKPGITQDPFTKAGSVRGDWSFDKRFRHRRSLFDIIMGGEEEFRRANVYRRAVLASETKDANWSSGYNAFVQHSKAAALQIYTLAGREEGMRYEELDKYKGMPLEEIGSYLYREEGAMVEFIRDVLSKRVSLFLHGAYNSERVIFFCNELKEDWSTAFKGYSKVALNSRLGIHRALWKHSQKTGDKSLGAELKSMKVPELIEIEER</sequence>
<gene>
    <name evidence="1" type="ORF">US28_C0027G0008</name>
</gene>
<dbReference type="AlphaFoldDB" id="A0A0G0IFR0"/>
<name>A0A0G0IFR0_9BACT</name>